<evidence type="ECO:0000313" key="3">
    <source>
        <dbReference type="Proteomes" id="UP000594342"/>
    </source>
</evidence>
<feature type="domain" description="Protein kinase" evidence="1">
    <location>
        <begin position="86"/>
        <end position="371"/>
    </location>
</feature>
<keyword evidence="2" id="KW-0808">Transferase</keyword>
<dbReference type="InterPro" id="IPR011009">
    <property type="entry name" value="Kinase-like_dom_sf"/>
</dbReference>
<dbReference type="GO" id="GO:0005524">
    <property type="term" value="F:ATP binding"/>
    <property type="evidence" value="ECO:0007669"/>
    <property type="project" value="InterPro"/>
</dbReference>
<keyword evidence="3" id="KW-1185">Reference proteome</keyword>
<dbReference type="GO" id="GO:0004672">
    <property type="term" value="F:protein kinase activity"/>
    <property type="evidence" value="ECO:0007669"/>
    <property type="project" value="InterPro"/>
</dbReference>
<sequence length="371" mass="43171">MNNNASIKHIQCLFETKDDLIRSLLKHRDSIFTDVSINENLMTHLTDFFILKHPHISCVPSVEKLKFIDDTYRLFIENFTMESVDVASYDPIGKGTYSKVYLSENQVDVIKVVKARNDDDVLLNLKNSSVQDFWQYILDVFTYILWITIFRCLKDRLSTSEDGGPGDLINNMCEIRRPFIVVKSKETAFCVGYVIKKYENTLSQMHASNTVTKDIIAEVAILLYRMHSLAQHGITLLHRDVSSGNVMLTGDTVKLIDFGFGLTVVRFSDKSDWRFGYFFDELYDVIVEGHYDVIFFCLFMLNYHTPALVKMGLYHRFKKLIAFNDNFRLIDLAKPKTIWLYPYKARNIDKSTFMREFIGGFIQLENNKSKH</sequence>
<evidence type="ECO:0000313" key="2">
    <source>
        <dbReference type="EMBL" id="VBB18660.1"/>
    </source>
</evidence>
<dbReference type="PROSITE" id="PS50011">
    <property type="entry name" value="PROTEIN_KINASE_DOM"/>
    <property type="match status" value="1"/>
</dbReference>
<keyword evidence="2" id="KW-0418">Kinase</keyword>
<protein>
    <submittedName>
        <fullName evidence="2">Putative kinase</fullName>
    </submittedName>
</protein>
<dbReference type="Proteomes" id="UP000594342">
    <property type="component" value="Unassembled WGS sequence"/>
</dbReference>
<organism evidence="2 3">
    <name type="scientific">Yasminevirus sp. GU-2018</name>
    <dbReference type="NCBI Taxonomy" id="2420051"/>
    <lineage>
        <taxon>Viruses</taxon>
        <taxon>Varidnaviria</taxon>
        <taxon>Bamfordvirae</taxon>
        <taxon>Nucleocytoviricota</taxon>
        <taxon>Megaviricetes</taxon>
        <taxon>Imitervirales</taxon>
        <taxon>Mimiviridae</taxon>
        <taxon>Klosneuvirinae</taxon>
        <taxon>Yasminevirus</taxon>
        <taxon>Yasminevirus saudimassiliense</taxon>
    </lineage>
</organism>
<comment type="caution">
    <text evidence="2">The sequence shown here is derived from an EMBL/GenBank/DDBJ whole genome shotgun (WGS) entry which is preliminary data.</text>
</comment>
<dbReference type="SUPFAM" id="SSF56112">
    <property type="entry name" value="Protein kinase-like (PK-like)"/>
    <property type="match status" value="1"/>
</dbReference>
<dbReference type="InterPro" id="IPR008266">
    <property type="entry name" value="Tyr_kinase_AS"/>
</dbReference>
<dbReference type="PROSITE" id="PS00109">
    <property type="entry name" value="PROTEIN_KINASE_TYR"/>
    <property type="match status" value="1"/>
</dbReference>
<dbReference type="Gene3D" id="1.10.510.10">
    <property type="entry name" value="Transferase(Phosphotransferase) domain 1"/>
    <property type="match status" value="1"/>
</dbReference>
<dbReference type="InterPro" id="IPR000719">
    <property type="entry name" value="Prot_kinase_dom"/>
</dbReference>
<dbReference type="EMBL" id="UPSH01000001">
    <property type="protein sequence ID" value="VBB18660.1"/>
    <property type="molecule type" value="Genomic_DNA"/>
</dbReference>
<name>A0A5K0UAE4_9VIRU</name>
<reference evidence="2 3" key="1">
    <citation type="submission" date="2018-10" db="EMBL/GenBank/DDBJ databases">
        <authorList>
            <consortium name="IHU Genomes"/>
        </authorList>
    </citation>
    <scope>NUCLEOTIDE SEQUENCE [LARGE SCALE GENOMIC DNA]</scope>
    <source>
        <strain evidence="2 3">A1</strain>
    </source>
</reference>
<proteinExistence type="predicted"/>
<gene>
    <name evidence="2" type="ORF">YASMINEVIRUS_1181</name>
</gene>
<evidence type="ECO:0000259" key="1">
    <source>
        <dbReference type="PROSITE" id="PS50011"/>
    </source>
</evidence>
<accession>A0A5K0UAE4</accession>